<feature type="compositionally biased region" description="Polar residues" evidence="1">
    <location>
        <begin position="29"/>
        <end position="40"/>
    </location>
</feature>
<proteinExistence type="predicted"/>
<name>A0A6A0AHF5_HAELA</name>
<evidence type="ECO:0000313" key="3">
    <source>
        <dbReference type="Proteomes" id="UP000485058"/>
    </source>
</evidence>
<protein>
    <submittedName>
        <fullName evidence="2">Uncharacterized protein</fullName>
    </submittedName>
</protein>
<dbReference type="Proteomes" id="UP000485058">
    <property type="component" value="Unassembled WGS sequence"/>
</dbReference>
<reference evidence="2 3" key="1">
    <citation type="submission" date="2020-02" db="EMBL/GenBank/DDBJ databases">
        <title>Draft genome sequence of Haematococcus lacustris strain NIES-144.</title>
        <authorList>
            <person name="Morimoto D."/>
            <person name="Nakagawa S."/>
            <person name="Yoshida T."/>
            <person name="Sawayama S."/>
        </authorList>
    </citation>
    <scope>NUCLEOTIDE SEQUENCE [LARGE SCALE GENOMIC DNA]</scope>
    <source>
        <strain evidence="2 3">NIES-144</strain>
    </source>
</reference>
<feature type="non-terminal residue" evidence="2">
    <location>
        <position position="51"/>
    </location>
</feature>
<keyword evidence="3" id="KW-1185">Reference proteome</keyword>
<accession>A0A6A0AHF5</accession>
<comment type="caution">
    <text evidence="2">The sequence shown here is derived from an EMBL/GenBank/DDBJ whole genome shotgun (WGS) entry which is preliminary data.</text>
</comment>
<dbReference type="EMBL" id="BLLF01006240">
    <property type="protein sequence ID" value="GFH32088.1"/>
    <property type="molecule type" value="Genomic_DNA"/>
</dbReference>
<evidence type="ECO:0000313" key="2">
    <source>
        <dbReference type="EMBL" id="GFH32088.1"/>
    </source>
</evidence>
<organism evidence="2 3">
    <name type="scientific">Haematococcus lacustris</name>
    <name type="common">Green alga</name>
    <name type="synonym">Haematococcus pluvialis</name>
    <dbReference type="NCBI Taxonomy" id="44745"/>
    <lineage>
        <taxon>Eukaryota</taxon>
        <taxon>Viridiplantae</taxon>
        <taxon>Chlorophyta</taxon>
        <taxon>core chlorophytes</taxon>
        <taxon>Chlorophyceae</taxon>
        <taxon>CS clade</taxon>
        <taxon>Chlamydomonadales</taxon>
        <taxon>Haematococcaceae</taxon>
        <taxon>Haematococcus</taxon>
    </lineage>
</organism>
<sequence>MEQTELLASPLPDKDTAAANGAALTEANSNSKATATARRQASTDERTSPAG</sequence>
<gene>
    <name evidence="2" type="ORF">HaLaN_31250</name>
</gene>
<evidence type="ECO:0000256" key="1">
    <source>
        <dbReference type="SAM" id="MobiDB-lite"/>
    </source>
</evidence>
<dbReference type="AlphaFoldDB" id="A0A6A0AHF5"/>
<feature type="compositionally biased region" description="Low complexity" evidence="1">
    <location>
        <begin position="17"/>
        <end position="28"/>
    </location>
</feature>
<feature type="compositionally biased region" description="Basic and acidic residues" evidence="1">
    <location>
        <begin position="41"/>
        <end position="51"/>
    </location>
</feature>
<feature type="region of interest" description="Disordered" evidence="1">
    <location>
        <begin position="1"/>
        <end position="51"/>
    </location>
</feature>